<organism evidence="3 4">
    <name type="scientific">Lepraria neglecta</name>
    <dbReference type="NCBI Taxonomy" id="209136"/>
    <lineage>
        <taxon>Eukaryota</taxon>
        <taxon>Fungi</taxon>
        <taxon>Dikarya</taxon>
        <taxon>Ascomycota</taxon>
        <taxon>Pezizomycotina</taxon>
        <taxon>Lecanoromycetes</taxon>
        <taxon>OSLEUM clade</taxon>
        <taxon>Lecanoromycetidae</taxon>
        <taxon>Lecanorales</taxon>
        <taxon>Lecanorineae</taxon>
        <taxon>Stereocaulaceae</taxon>
        <taxon>Lepraria</taxon>
    </lineage>
</organism>
<dbReference type="GO" id="GO:0031072">
    <property type="term" value="F:heat shock protein binding"/>
    <property type="evidence" value="ECO:0007669"/>
    <property type="project" value="TreeGrafter"/>
</dbReference>
<dbReference type="PANTHER" id="PTHR44144:SF1">
    <property type="entry name" value="DNAJ HOMOLOG SUBFAMILY C MEMBER 9"/>
    <property type="match status" value="1"/>
</dbReference>
<dbReference type="InterPro" id="IPR052594">
    <property type="entry name" value="J_domain-containing_protein"/>
</dbReference>
<evidence type="ECO:0000313" key="3">
    <source>
        <dbReference type="EMBL" id="KAK3172974.1"/>
    </source>
</evidence>
<feature type="compositionally biased region" description="Basic and acidic residues" evidence="1">
    <location>
        <begin position="263"/>
        <end position="275"/>
    </location>
</feature>
<evidence type="ECO:0000256" key="1">
    <source>
        <dbReference type="SAM" id="MobiDB-lite"/>
    </source>
</evidence>
<dbReference type="PROSITE" id="PS00636">
    <property type="entry name" value="DNAJ_1"/>
    <property type="match status" value="1"/>
</dbReference>
<feature type="compositionally biased region" description="Acidic residues" evidence="1">
    <location>
        <begin position="298"/>
        <end position="313"/>
    </location>
</feature>
<feature type="compositionally biased region" description="Acidic residues" evidence="1">
    <location>
        <begin position="344"/>
        <end position="366"/>
    </location>
</feature>
<evidence type="ECO:0000259" key="2">
    <source>
        <dbReference type="PROSITE" id="PS50076"/>
    </source>
</evidence>
<dbReference type="Pfam" id="PF00226">
    <property type="entry name" value="DnaJ"/>
    <property type="match status" value="1"/>
</dbReference>
<feature type="compositionally biased region" description="Basic and acidic residues" evidence="1">
    <location>
        <begin position="193"/>
        <end position="212"/>
    </location>
</feature>
<dbReference type="InterPro" id="IPR036869">
    <property type="entry name" value="J_dom_sf"/>
</dbReference>
<dbReference type="AlphaFoldDB" id="A0AAE0DKD2"/>
<dbReference type="GO" id="GO:0005737">
    <property type="term" value="C:cytoplasm"/>
    <property type="evidence" value="ECO:0007669"/>
    <property type="project" value="TreeGrafter"/>
</dbReference>
<dbReference type="Pfam" id="PF23302">
    <property type="entry name" value="HTH_DNAJC9"/>
    <property type="match status" value="1"/>
</dbReference>
<name>A0AAE0DKD2_9LECA</name>
<dbReference type="SUPFAM" id="SSF46565">
    <property type="entry name" value="Chaperone J-domain"/>
    <property type="match status" value="1"/>
</dbReference>
<sequence length="399" mass="45242">MEDLSNEPPTDINPYEVLEIETTASSAEVKSSYKKLALRYHPDKAHPSARDTAHTKFQEIAFAYAILSDERRRKRYDTTGNTSESLDLDDDDFNWSDFFRAQWENAVTMEKLDEIKNTYQGSEEERGDVLKAYKERKGDLDYIFRHVMLSNPLDDEDRFRGYIDQVIEVGEVEAYHAYTHETAKKKKARHQVAAKEAKEVEEDAKKNREGKGGKKGRGGGEEGLAEMIQQRQKARAGTFLDDLEAKYAPKKGGAKSQSGKKRKAEEPPEELFERNRGKRAKASKSRVEEGSEDKISLDGEDTASDFDEEDEEEVKPAKSKSKAKAKGRKPRLQKARLQKAKAEDDQDEMSLDDENAASDFGEEGDEEVKPEKVKANGVKTRKRAKRGGYKKRKGEELSG</sequence>
<dbReference type="PANTHER" id="PTHR44144">
    <property type="entry name" value="DNAJ HOMOLOG SUBFAMILY C MEMBER 9"/>
    <property type="match status" value="1"/>
</dbReference>
<dbReference type="Proteomes" id="UP001276659">
    <property type="component" value="Unassembled WGS sequence"/>
</dbReference>
<feature type="compositionally biased region" description="Basic residues" evidence="1">
    <location>
        <begin position="248"/>
        <end position="262"/>
    </location>
</feature>
<feature type="region of interest" description="Disordered" evidence="1">
    <location>
        <begin position="182"/>
        <end position="399"/>
    </location>
</feature>
<feature type="compositionally biased region" description="Basic and acidic residues" evidence="1">
    <location>
        <begin position="285"/>
        <end position="297"/>
    </location>
</feature>
<accession>A0AAE0DKD2</accession>
<gene>
    <name evidence="3" type="ORF">OEA41_006300</name>
</gene>
<dbReference type="InterPro" id="IPR018253">
    <property type="entry name" value="DnaJ_domain_CS"/>
</dbReference>
<feature type="compositionally biased region" description="Basic residues" evidence="1">
    <location>
        <begin position="183"/>
        <end position="192"/>
    </location>
</feature>
<dbReference type="Gene3D" id="1.10.287.110">
    <property type="entry name" value="DnaJ domain"/>
    <property type="match status" value="1"/>
</dbReference>
<dbReference type="CDD" id="cd06257">
    <property type="entry name" value="DnaJ"/>
    <property type="match status" value="1"/>
</dbReference>
<evidence type="ECO:0000313" key="4">
    <source>
        <dbReference type="Proteomes" id="UP001276659"/>
    </source>
</evidence>
<feature type="compositionally biased region" description="Basic residues" evidence="1">
    <location>
        <begin position="317"/>
        <end position="339"/>
    </location>
</feature>
<dbReference type="InterPro" id="IPR001623">
    <property type="entry name" value="DnaJ_domain"/>
</dbReference>
<feature type="domain" description="J" evidence="2">
    <location>
        <begin position="13"/>
        <end position="80"/>
    </location>
</feature>
<dbReference type="PRINTS" id="PR00625">
    <property type="entry name" value="JDOMAIN"/>
</dbReference>
<dbReference type="PROSITE" id="PS50076">
    <property type="entry name" value="DNAJ_2"/>
    <property type="match status" value="1"/>
</dbReference>
<feature type="compositionally biased region" description="Basic residues" evidence="1">
    <location>
        <begin position="379"/>
        <end position="392"/>
    </location>
</feature>
<keyword evidence="4" id="KW-1185">Reference proteome</keyword>
<dbReference type="SMART" id="SM00271">
    <property type="entry name" value="DnaJ"/>
    <property type="match status" value="1"/>
</dbReference>
<dbReference type="InterPro" id="IPR056453">
    <property type="entry name" value="HTH_DNAJC9"/>
</dbReference>
<dbReference type="GO" id="GO:0005634">
    <property type="term" value="C:nucleus"/>
    <property type="evidence" value="ECO:0007669"/>
    <property type="project" value="TreeGrafter"/>
</dbReference>
<dbReference type="EMBL" id="JASNWA010000007">
    <property type="protein sequence ID" value="KAK3172974.1"/>
    <property type="molecule type" value="Genomic_DNA"/>
</dbReference>
<reference evidence="3" key="1">
    <citation type="submission" date="2022-11" db="EMBL/GenBank/DDBJ databases">
        <title>Chromosomal genome sequence assembly and mating type (MAT) locus characterization of the leprose asexual lichenized fungus Lepraria neglecta (Nyl.) Erichsen.</title>
        <authorList>
            <person name="Allen J.L."/>
            <person name="Pfeffer B."/>
        </authorList>
    </citation>
    <scope>NUCLEOTIDE SEQUENCE</scope>
    <source>
        <strain evidence="3">Allen 5258</strain>
    </source>
</reference>
<protein>
    <recommendedName>
        <fullName evidence="2">J domain-containing protein</fullName>
    </recommendedName>
</protein>
<dbReference type="FunFam" id="1.10.287.110:FF:000110">
    <property type="entry name" value="DnaJ domain protein (AFU_orthologue AFUA_2G13210)"/>
    <property type="match status" value="1"/>
</dbReference>
<proteinExistence type="predicted"/>
<comment type="caution">
    <text evidence="3">The sequence shown here is derived from an EMBL/GenBank/DDBJ whole genome shotgun (WGS) entry which is preliminary data.</text>
</comment>